<accession>A0A7R9CYR4</accession>
<organism evidence="3">
    <name type="scientific">Timema cristinae</name>
    <name type="common">Walking stick</name>
    <dbReference type="NCBI Taxonomy" id="61476"/>
    <lineage>
        <taxon>Eukaryota</taxon>
        <taxon>Metazoa</taxon>
        <taxon>Ecdysozoa</taxon>
        <taxon>Arthropoda</taxon>
        <taxon>Hexapoda</taxon>
        <taxon>Insecta</taxon>
        <taxon>Pterygota</taxon>
        <taxon>Neoptera</taxon>
        <taxon>Polyneoptera</taxon>
        <taxon>Phasmatodea</taxon>
        <taxon>Timematodea</taxon>
        <taxon>Timematoidea</taxon>
        <taxon>Timematidae</taxon>
        <taxon>Timema</taxon>
    </lineage>
</organism>
<proteinExistence type="predicted"/>
<feature type="coiled-coil region" evidence="1">
    <location>
        <begin position="149"/>
        <end position="176"/>
    </location>
</feature>
<protein>
    <submittedName>
        <fullName evidence="3">Uncharacterized protein</fullName>
    </submittedName>
</protein>
<evidence type="ECO:0000313" key="3">
    <source>
        <dbReference type="EMBL" id="CAD7404562.1"/>
    </source>
</evidence>
<name>A0A7R9CYR4_TIMCR</name>
<evidence type="ECO:0000256" key="2">
    <source>
        <dbReference type="SAM" id="MobiDB-lite"/>
    </source>
</evidence>
<keyword evidence="1" id="KW-0175">Coiled coil</keyword>
<gene>
    <name evidence="3" type="ORF">TCEB3V08_LOCUS7561</name>
</gene>
<reference evidence="3" key="1">
    <citation type="submission" date="2020-11" db="EMBL/GenBank/DDBJ databases">
        <authorList>
            <person name="Tran Van P."/>
        </authorList>
    </citation>
    <scope>NUCLEOTIDE SEQUENCE</scope>
</reference>
<feature type="region of interest" description="Disordered" evidence="2">
    <location>
        <begin position="19"/>
        <end position="60"/>
    </location>
</feature>
<dbReference type="AlphaFoldDB" id="A0A7R9CYR4"/>
<evidence type="ECO:0000256" key="1">
    <source>
        <dbReference type="SAM" id="Coils"/>
    </source>
</evidence>
<sequence>MDLGIGKVELEEVNLHLHGGRVENPLGKTTPSSPDRDSNLDLPVLSSRAQHDKRWSNGDTTLSMTGRQAFKSHSGIMRLFIHVEELLGRPIQTELAAETGVDVALETLLDVGAGEKQTILSDDPEIDARILIGSAAAISTKMTFLHGYASETRDLAREARERLSDLRSQVEMFRRQCQARDRSLCETVDPDGLDVTLKLDQEQRAGCHAQTEPGESLLRNNGLDATLKLNQYAHMASTNNRPIPTERPPSVGEDSANICESLLRNNGLDATLKLNQLLADQRLSQIREMGEGNLSTVSQQVREEFQNIPRHVEEQTREARIALKRQLSRQRARVEDTVWSLDAVTRDLTVRVEEAT</sequence>
<dbReference type="EMBL" id="OC319197">
    <property type="protein sequence ID" value="CAD7404562.1"/>
    <property type="molecule type" value="Genomic_DNA"/>
</dbReference>